<protein>
    <submittedName>
        <fullName evidence="2">D-tagatose-1,6-bisphosphate aldolase subunit GatZ/KbaZ</fullName>
    </submittedName>
</protein>
<evidence type="ECO:0000313" key="2">
    <source>
        <dbReference type="EMBL" id="MBB3976222.1"/>
    </source>
</evidence>
<evidence type="ECO:0000313" key="3">
    <source>
        <dbReference type="Proteomes" id="UP000574761"/>
    </source>
</evidence>
<comment type="caution">
    <text evidence="2">The sequence shown here is derived from an EMBL/GenBank/DDBJ whole genome shotgun (WGS) entry which is preliminary data.</text>
</comment>
<dbReference type="InterPro" id="IPR012062">
    <property type="entry name" value="GatZ/KbaZ-like"/>
</dbReference>
<gene>
    <name evidence="2" type="ORF">GGQ64_001411</name>
</gene>
<dbReference type="GO" id="GO:0005886">
    <property type="term" value="C:plasma membrane"/>
    <property type="evidence" value="ECO:0007669"/>
    <property type="project" value="TreeGrafter"/>
</dbReference>
<proteinExistence type="predicted"/>
<dbReference type="EMBL" id="JACIEE010000003">
    <property type="protein sequence ID" value="MBB3976222.1"/>
    <property type="molecule type" value="Genomic_DNA"/>
</dbReference>
<dbReference type="PANTHER" id="PTHR32502:SF2">
    <property type="entry name" value="D-TAGATOSE-1,6-BISPHOSPHATE ALDOLASE SUBUNIT KBAZ"/>
    <property type="match status" value="1"/>
</dbReference>
<dbReference type="InterPro" id="IPR050303">
    <property type="entry name" value="GatZ_KbaZ_carbometab"/>
</dbReference>
<dbReference type="Proteomes" id="UP000574761">
    <property type="component" value="Unassembled WGS sequence"/>
</dbReference>
<dbReference type="GO" id="GO:0009401">
    <property type="term" value="P:phosphoenolpyruvate-dependent sugar phosphotransferase system"/>
    <property type="evidence" value="ECO:0007669"/>
    <property type="project" value="TreeGrafter"/>
</dbReference>
<organism evidence="2 3">
    <name type="scientific">Mycoplana azooxidifex</name>
    <dbReference type="NCBI Taxonomy" id="1636188"/>
    <lineage>
        <taxon>Bacteria</taxon>
        <taxon>Pseudomonadati</taxon>
        <taxon>Pseudomonadota</taxon>
        <taxon>Alphaproteobacteria</taxon>
        <taxon>Hyphomicrobiales</taxon>
        <taxon>Rhizobiaceae</taxon>
        <taxon>Mycoplana</taxon>
    </lineage>
</organism>
<dbReference type="InterPro" id="IPR013785">
    <property type="entry name" value="Aldolase_TIM"/>
</dbReference>
<dbReference type="PANTHER" id="PTHR32502">
    <property type="entry name" value="N-ACETYLGALACTOSAMINE PERMEASE II COMPONENT-RELATED"/>
    <property type="match status" value="1"/>
</dbReference>
<dbReference type="Pfam" id="PF08013">
    <property type="entry name" value="GatZ_KbaZ-like"/>
    <property type="match status" value="1"/>
</dbReference>
<dbReference type="AlphaFoldDB" id="A0A7W6D515"/>
<dbReference type="SUPFAM" id="SSF51569">
    <property type="entry name" value="Aldolase"/>
    <property type="match status" value="1"/>
</dbReference>
<sequence>MTIAQLLRRTGEGSRGEATGITSICSAHPLVLAAAIEHAARDDTSVLIEATCNQVNHRGGYTGMQPADFAGRVHAIADKAGLDRSRIILGGDHLGPNPWRKQPAEIAMNEAEAMVAAYVAAGFAKIHLDASMGCAGEPEALDDETTARRAARLAVVAEDVARRTGTPLPVYVIGTEVPPPGGADHALTAIEPTSAGAARRTITIHRDIFEQAGIAGAFSRVIGIVVQPGVEFGNENVLFYDRPKARDLCKVLNGEPQFVFEAHSTDYQGRAPLRELVEDGFAILKVGPELTFALREALYGLDLIAGDLFADYPQRTLYGVMERLMLARPEDWARHYGGSEAQQRVQRHYSFSDRIRYYWNQPEATDAVARLFDRLKGVSVPLTVFRQHLPALIRFAGRPLDPAAIAIAAVAGVVEDYAYACTGRR</sequence>
<name>A0A7W6D515_9HYPH</name>
<dbReference type="Gene3D" id="3.20.20.70">
    <property type="entry name" value="Aldolase class I"/>
    <property type="match status" value="1"/>
</dbReference>
<reference evidence="2 3" key="1">
    <citation type="submission" date="2020-08" db="EMBL/GenBank/DDBJ databases">
        <title>Genomic Encyclopedia of Type Strains, Phase IV (KMG-IV): sequencing the most valuable type-strain genomes for metagenomic binning, comparative biology and taxonomic classification.</title>
        <authorList>
            <person name="Goeker M."/>
        </authorList>
    </citation>
    <scope>NUCLEOTIDE SEQUENCE [LARGE SCALE GENOMIC DNA]</scope>
    <source>
        <strain evidence="2 3">DSM 100211</strain>
    </source>
</reference>
<dbReference type="Gene3D" id="1.10.400.20">
    <property type="entry name" value="putative tagatose 6-phosphate kinase domain like"/>
    <property type="match status" value="1"/>
</dbReference>
<accession>A0A7W6D515</accession>
<comment type="pathway">
    <text evidence="1">Carbohydrate metabolism.</text>
</comment>
<dbReference type="NCBIfam" id="TIGR02810">
    <property type="entry name" value="agaZ_gatZ"/>
    <property type="match status" value="1"/>
</dbReference>
<evidence type="ECO:0000256" key="1">
    <source>
        <dbReference type="ARBA" id="ARBA00005007"/>
    </source>
</evidence>
<dbReference type="PIRSF" id="PIRSF009264">
    <property type="entry name" value="TagBP_ald_AgaZ"/>
    <property type="match status" value="1"/>
</dbReference>
<keyword evidence="3" id="KW-1185">Reference proteome</keyword>
<dbReference type="GO" id="GO:0005975">
    <property type="term" value="P:carbohydrate metabolic process"/>
    <property type="evidence" value="ECO:0007669"/>
    <property type="project" value="InterPro"/>
</dbReference>